<evidence type="ECO:0000313" key="4">
    <source>
        <dbReference type="Proteomes" id="UP000594800"/>
    </source>
</evidence>
<dbReference type="RefSeq" id="WP_196104854.1">
    <property type="nucleotide sequence ID" value="NZ_CP064942.1"/>
</dbReference>
<sequence length="158" mass="18183">MRDALSPMAVPVAATEDQVLGLFCKAMSVCPVHHRYVMSDILTMALPPIRLKQYRFFNDGPSFGVLTWAFLDETAAQQHIENRVPLSIEQWRSGNQTWIISLIGRRINPRHIVEVAQNKLKMKSAKYLRRDCSMTVLKTVHVFDLEGRLQVRSSYVRK</sequence>
<keyword evidence="2" id="KW-0963">Cytoplasm</keyword>
<keyword evidence="2 3" id="KW-0808">Transferase</keyword>
<dbReference type="GO" id="GO:0005737">
    <property type="term" value="C:cytoplasm"/>
    <property type="evidence" value="ECO:0007669"/>
    <property type="project" value="UniProtKB-SubCell"/>
</dbReference>
<dbReference type="EMBL" id="CP064942">
    <property type="protein sequence ID" value="QPH55592.1"/>
    <property type="molecule type" value="Genomic_DNA"/>
</dbReference>
<evidence type="ECO:0000256" key="2">
    <source>
        <dbReference type="RuleBase" id="RU368102"/>
    </source>
</evidence>
<dbReference type="GO" id="GO:0016746">
    <property type="term" value="F:acyltransferase activity"/>
    <property type="evidence" value="ECO:0007669"/>
    <property type="project" value="UniProtKB-UniRule"/>
</dbReference>
<gene>
    <name evidence="3" type="ORF">I0K15_07625</name>
</gene>
<comment type="similarity">
    <text evidence="1 2">Belongs to the RTX toxin acyltransferase family.</text>
</comment>
<protein>
    <recommendedName>
        <fullName evidence="2">RTX toxin-activating lysine-acyltransferase</fullName>
        <ecNumber evidence="2">2.3.1.-</ecNumber>
    </recommendedName>
</protein>
<keyword evidence="4" id="KW-1185">Reference proteome</keyword>
<comment type="function">
    <text evidence="2">Involved in fatty acylation of protoxin at internal lysine residues, thereby converting it to the active toxin.</text>
</comment>
<proteinExistence type="inferred from homology"/>
<dbReference type="KEGG" id="poz:I0K15_07625"/>
<dbReference type="Pfam" id="PF02794">
    <property type="entry name" value="HlyC"/>
    <property type="match status" value="1"/>
</dbReference>
<evidence type="ECO:0000256" key="1">
    <source>
        <dbReference type="ARBA" id="ARBA00005686"/>
    </source>
</evidence>
<organism evidence="3 4">
    <name type="scientific">Pontivivens ytuae</name>
    <dbReference type="NCBI Taxonomy" id="2789856"/>
    <lineage>
        <taxon>Bacteria</taxon>
        <taxon>Pseudomonadati</taxon>
        <taxon>Pseudomonadota</taxon>
        <taxon>Alphaproteobacteria</taxon>
        <taxon>Rhodobacterales</taxon>
        <taxon>Paracoccaceae</taxon>
        <taxon>Pontivivens</taxon>
    </lineage>
</organism>
<evidence type="ECO:0000313" key="3">
    <source>
        <dbReference type="EMBL" id="QPH55592.1"/>
    </source>
</evidence>
<dbReference type="GO" id="GO:0031640">
    <property type="term" value="P:killing of cells of another organism"/>
    <property type="evidence" value="ECO:0007669"/>
    <property type="project" value="UniProtKB-KW"/>
</dbReference>
<keyword evidence="2 3" id="KW-0012">Acyltransferase</keyword>
<dbReference type="Proteomes" id="UP000594800">
    <property type="component" value="Chromosome"/>
</dbReference>
<keyword evidence="2" id="KW-0204">Cytolysis</keyword>
<name>A0A7S9LUJ5_9RHOB</name>
<dbReference type="EC" id="2.3.1.-" evidence="2"/>
<dbReference type="InterPro" id="IPR003996">
    <property type="entry name" value="RTX_toxin-activating_protC_bac"/>
</dbReference>
<dbReference type="GO" id="GO:0009404">
    <property type="term" value="P:toxin metabolic process"/>
    <property type="evidence" value="ECO:0007669"/>
    <property type="project" value="UniProtKB-UniRule"/>
</dbReference>
<dbReference type="AlphaFoldDB" id="A0A7S9LUJ5"/>
<reference evidence="3 4" key="1">
    <citation type="submission" date="2020-11" db="EMBL/GenBank/DDBJ databases">
        <title>Description of Pontivivens ytuae sp. nov. isolated from deep sea sediment of Mariana Trench.</title>
        <authorList>
            <person name="Wang Z."/>
            <person name="Sun Q.-L."/>
            <person name="Xu X.-D."/>
            <person name="Tang Y.-Z."/>
            <person name="Zhang J."/>
        </authorList>
    </citation>
    <scope>NUCLEOTIDE SEQUENCE [LARGE SCALE GENOMIC DNA]</scope>
    <source>
        <strain evidence="3 4">MT2928</strain>
    </source>
</reference>
<accession>A0A7S9LUJ5</accession>
<comment type="subcellular location">
    <subcellularLocation>
        <location evidence="2">Cytoplasm</location>
    </subcellularLocation>
</comment>